<dbReference type="InterPro" id="IPR035094">
    <property type="entry name" value="EgtD"/>
</dbReference>
<reference evidence="4 5" key="1">
    <citation type="journal article" date="2010" name="J. Bacteriol.">
        <title>The complete genome sequence of Croceibacter atlanticus HTCC2559T.</title>
        <authorList>
            <person name="Oh H.M."/>
            <person name="Kang I."/>
            <person name="Ferriera S."/>
            <person name="Giovannoni S.J."/>
            <person name="Cho J.C."/>
        </authorList>
    </citation>
    <scope>NUCLEOTIDE SEQUENCE [LARGE SCALE GENOMIC DNA]</scope>
    <source>
        <strain evidence="5">ATCC BAA-628 / HTCC2559 / KCTC 12090</strain>
    </source>
</reference>
<dbReference type="AlphaFoldDB" id="A3UB37"/>
<dbReference type="InterPro" id="IPR019257">
    <property type="entry name" value="MeTrfase_dom"/>
</dbReference>
<dbReference type="RefSeq" id="WP_013188404.1">
    <property type="nucleotide sequence ID" value="NC_014230.1"/>
</dbReference>
<feature type="domain" description="Histidine-specific methyltransferase SAM-dependent" evidence="3">
    <location>
        <begin position="13"/>
        <end position="320"/>
    </location>
</feature>
<protein>
    <recommendedName>
        <fullName evidence="3">Histidine-specific methyltransferase SAM-dependent domain-containing protein</fullName>
    </recommendedName>
</protein>
<proteinExistence type="predicted"/>
<dbReference type="PANTHER" id="PTHR43397:SF1">
    <property type="entry name" value="ERGOTHIONEINE BIOSYNTHESIS PROTEIN 1"/>
    <property type="match status" value="1"/>
</dbReference>
<dbReference type="Pfam" id="PF10017">
    <property type="entry name" value="Methyltransf_33"/>
    <property type="match status" value="1"/>
</dbReference>
<dbReference type="Proteomes" id="UP000002297">
    <property type="component" value="Chromosome"/>
</dbReference>
<dbReference type="EMBL" id="CP002046">
    <property type="protein sequence ID" value="EAP87023.1"/>
    <property type="molecule type" value="Genomic_DNA"/>
</dbReference>
<name>A3UB37_CROAH</name>
<sequence length="322" mass="37064">MTNSNTKTFNSTFEKEVNEGLVAFPKYLSSKWFYDKKGDKLFQDIMAMPEYYLTDCEYNILDTHTAAIANQFNSPEGFDLIELGAGDGKKTKLLLKYLSDQNVNFDYLPIDISQNALDQLEESLTKEFPKVSVKTQQGTYFEVLEKISEYNKRKKIILFLGSNIGNLLHEQAINFLTKVKDVMSGDDMLFMGFDQKKHPQTILDAYNDKAGITEAFNKNILHRINNELEANFNVDNFLHWEVYDPESGSAKSYLVSKEAQTVYIKALDLTVNFNAWESIHTEISQKYTDAVVEWLAEESGLKVVTNFTDENKYYKNYIFNAN</sequence>
<dbReference type="GO" id="GO:0008168">
    <property type="term" value="F:methyltransferase activity"/>
    <property type="evidence" value="ECO:0007669"/>
    <property type="project" value="UniProtKB-KW"/>
</dbReference>
<evidence type="ECO:0000256" key="1">
    <source>
        <dbReference type="ARBA" id="ARBA00022603"/>
    </source>
</evidence>
<dbReference type="InterPro" id="IPR051128">
    <property type="entry name" value="EgtD_Methyltrsf_superfamily"/>
</dbReference>
<dbReference type="GO" id="GO:0032259">
    <property type="term" value="P:methylation"/>
    <property type="evidence" value="ECO:0007669"/>
    <property type="project" value="UniProtKB-KW"/>
</dbReference>
<evidence type="ECO:0000313" key="5">
    <source>
        <dbReference type="Proteomes" id="UP000002297"/>
    </source>
</evidence>
<dbReference type="Gene3D" id="3.40.50.150">
    <property type="entry name" value="Vaccinia Virus protein VP39"/>
    <property type="match status" value="1"/>
</dbReference>
<dbReference type="PANTHER" id="PTHR43397">
    <property type="entry name" value="ERGOTHIONEINE BIOSYNTHESIS PROTEIN 1"/>
    <property type="match status" value="1"/>
</dbReference>
<evidence type="ECO:0000259" key="3">
    <source>
        <dbReference type="Pfam" id="PF10017"/>
    </source>
</evidence>
<dbReference type="KEGG" id="cat:CA2559_13323"/>
<evidence type="ECO:0000256" key="2">
    <source>
        <dbReference type="ARBA" id="ARBA00022679"/>
    </source>
</evidence>
<dbReference type="STRING" id="216432.CA2559_13323"/>
<dbReference type="PIRSF" id="PIRSF018005">
    <property type="entry name" value="UCP018005"/>
    <property type="match status" value="1"/>
</dbReference>
<dbReference type="SUPFAM" id="SSF53335">
    <property type="entry name" value="S-adenosyl-L-methionine-dependent methyltransferases"/>
    <property type="match status" value="1"/>
</dbReference>
<accession>A3UB37</accession>
<keyword evidence="1" id="KW-0489">Methyltransferase</keyword>
<dbReference type="GeneID" id="89454374"/>
<organism evidence="4 5">
    <name type="scientific">Croceibacter atlanticus (strain ATCC BAA-628 / JCM 21780 / CIP 108009 / IAM 15332 / KCTC 12090 / HTCC2559)</name>
    <dbReference type="NCBI Taxonomy" id="216432"/>
    <lineage>
        <taxon>Bacteria</taxon>
        <taxon>Pseudomonadati</taxon>
        <taxon>Bacteroidota</taxon>
        <taxon>Flavobacteriia</taxon>
        <taxon>Flavobacteriales</taxon>
        <taxon>Flavobacteriaceae</taxon>
        <taxon>Croceibacter</taxon>
    </lineage>
</organism>
<dbReference type="NCBIfam" id="TIGR03438">
    <property type="entry name" value="egtD_ergothio"/>
    <property type="match status" value="1"/>
</dbReference>
<dbReference type="eggNOG" id="COG4301">
    <property type="taxonomic scope" value="Bacteria"/>
</dbReference>
<keyword evidence="5" id="KW-1185">Reference proteome</keyword>
<dbReference type="OrthoDB" id="5289726at2"/>
<dbReference type="InterPro" id="IPR017804">
    <property type="entry name" value="MeTrfase_EgtD-like"/>
</dbReference>
<dbReference type="InterPro" id="IPR029063">
    <property type="entry name" value="SAM-dependent_MTases_sf"/>
</dbReference>
<evidence type="ECO:0000313" key="4">
    <source>
        <dbReference type="EMBL" id="EAP87023.1"/>
    </source>
</evidence>
<gene>
    <name evidence="4" type="ordered locus">CA2559_13323</name>
</gene>
<keyword evidence="2" id="KW-0808">Transferase</keyword>
<dbReference type="HOGENOM" id="CLU_049766_1_0_10"/>